<proteinExistence type="predicted"/>
<sequence length="103" mass="11337">MDPNPLQPSSDSDKSAGLSCSDSLPPSGPSSSSDPKQRKLEEDVKVGISNTEEESDDEEDSSDEIDDDDDEEDDAMEVKQWIPKVQTLINRIPEDDEGLQRSI</sequence>
<dbReference type="AlphaFoldDB" id="A0AAV2FGS2"/>
<feature type="compositionally biased region" description="Acidic residues" evidence="1">
    <location>
        <begin position="51"/>
        <end position="75"/>
    </location>
</feature>
<reference evidence="2 3" key="1">
    <citation type="submission" date="2024-04" db="EMBL/GenBank/DDBJ databases">
        <authorList>
            <person name="Fracassetti M."/>
        </authorList>
    </citation>
    <scope>NUCLEOTIDE SEQUENCE [LARGE SCALE GENOMIC DNA]</scope>
</reference>
<name>A0AAV2FGS2_9ROSI</name>
<protein>
    <submittedName>
        <fullName evidence="2">Uncharacterized protein</fullName>
    </submittedName>
</protein>
<dbReference type="EMBL" id="OZ034819">
    <property type="protein sequence ID" value="CAL1397197.1"/>
    <property type="molecule type" value="Genomic_DNA"/>
</dbReference>
<organism evidence="2 3">
    <name type="scientific">Linum trigynum</name>
    <dbReference type="NCBI Taxonomy" id="586398"/>
    <lineage>
        <taxon>Eukaryota</taxon>
        <taxon>Viridiplantae</taxon>
        <taxon>Streptophyta</taxon>
        <taxon>Embryophyta</taxon>
        <taxon>Tracheophyta</taxon>
        <taxon>Spermatophyta</taxon>
        <taxon>Magnoliopsida</taxon>
        <taxon>eudicotyledons</taxon>
        <taxon>Gunneridae</taxon>
        <taxon>Pentapetalae</taxon>
        <taxon>rosids</taxon>
        <taxon>fabids</taxon>
        <taxon>Malpighiales</taxon>
        <taxon>Linaceae</taxon>
        <taxon>Linum</taxon>
    </lineage>
</organism>
<dbReference type="Proteomes" id="UP001497516">
    <property type="component" value="Chromosome 6"/>
</dbReference>
<evidence type="ECO:0000313" key="3">
    <source>
        <dbReference type="Proteomes" id="UP001497516"/>
    </source>
</evidence>
<evidence type="ECO:0000256" key="1">
    <source>
        <dbReference type="SAM" id="MobiDB-lite"/>
    </source>
</evidence>
<gene>
    <name evidence="2" type="ORF">LTRI10_LOCUS37516</name>
</gene>
<feature type="compositionally biased region" description="Basic and acidic residues" evidence="1">
    <location>
        <begin position="35"/>
        <end position="45"/>
    </location>
</feature>
<feature type="region of interest" description="Disordered" evidence="1">
    <location>
        <begin position="1"/>
        <end position="81"/>
    </location>
</feature>
<feature type="compositionally biased region" description="Low complexity" evidence="1">
    <location>
        <begin position="17"/>
        <end position="34"/>
    </location>
</feature>
<keyword evidence="3" id="KW-1185">Reference proteome</keyword>
<accession>A0AAV2FGS2</accession>
<evidence type="ECO:0000313" key="2">
    <source>
        <dbReference type="EMBL" id="CAL1397197.1"/>
    </source>
</evidence>